<dbReference type="Gene3D" id="3.30.450.40">
    <property type="match status" value="1"/>
</dbReference>
<organism evidence="3 4">
    <name type="scientific">Alginatibacterium sediminis</name>
    <dbReference type="NCBI Taxonomy" id="2164068"/>
    <lineage>
        <taxon>Bacteria</taxon>
        <taxon>Pseudomonadati</taxon>
        <taxon>Pseudomonadota</taxon>
        <taxon>Gammaproteobacteria</taxon>
        <taxon>Alteromonadales</taxon>
        <taxon>Alteromonadaceae</taxon>
        <taxon>Alginatibacterium</taxon>
    </lineage>
</organism>
<dbReference type="GO" id="GO:0033745">
    <property type="term" value="F:L-methionine-(R)-S-oxide reductase activity"/>
    <property type="evidence" value="ECO:0007669"/>
    <property type="project" value="TreeGrafter"/>
</dbReference>
<comment type="caution">
    <text evidence="3">The sequence shown here is derived from an EMBL/GenBank/DDBJ whole genome shotgun (WGS) entry which is preliminary data.</text>
</comment>
<dbReference type="PROSITE" id="PS01320">
    <property type="entry name" value="UPF0067"/>
    <property type="match status" value="1"/>
</dbReference>
<dbReference type="EMBL" id="RAQO01000004">
    <property type="protein sequence ID" value="RKF20116.1"/>
    <property type="molecule type" value="Genomic_DNA"/>
</dbReference>
<gene>
    <name evidence="3" type="ORF">DBZ36_06620</name>
</gene>
<dbReference type="GO" id="GO:0005829">
    <property type="term" value="C:cytosol"/>
    <property type="evidence" value="ECO:0007669"/>
    <property type="project" value="TreeGrafter"/>
</dbReference>
<evidence type="ECO:0000313" key="4">
    <source>
        <dbReference type="Proteomes" id="UP000286482"/>
    </source>
</evidence>
<proteinExistence type="inferred from homology"/>
<dbReference type="InterPro" id="IPR029016">
    <property type="entry name" value="GAF-like_dom_sf"/>
</dbReference>
<dbReference type="PANTHER" id="PTHR21021">
    <property type="entry name" value="GAF/PUTATIVE CYTOSKELETAL PROTEIN"/>
    <property type="match status" value="1"/>
</dbReference>
<dbReference type="PANTHER" id="PTHR21021:SF15">
    <property type="entry name" value="FREE METHIONINE-R-SULFOXIDE REDUCTASE"/>
    <property type="match status" value="1"/>
</dbReference>
<evidence type="ECO:0000313" key="3">
    <source>
        <dbReference type="EMBL" id="RKF20116.1"/>
    </source>
</evidence>
<dbReference type="Proteomes" id="UP000286482">
    <property type="component" value="Unassembled WGS sequence"/>
</dbReference>
<dbReference type="InterPro" id="IPR051330">
    <property type="entry name" value="Phosphatase_reg/MetRdx"/>
</dbReference>
<dbReference type="InterPro" id="IPR000614">
    <property type="entry name" value="FRMsr_CS"/>
</dbReference>
<feature type="domain" description="GAF" evidence="2">
    <location>
        <begin position="46"/>
        <end position="148"/>
    </location>
</feature>
<keyword evidence="4" id="KW-1185">Reference proteome</keyword>
<evidence type="ECO:0000256" key="1">
    <source>
        <dbReference type="ARBA" id="ARBA00038454"/>
    </source>
</evidence>
<dbReference type="RefSeq" id="WP_120354120.1">
    <property type="nucleotide sequence ID" value="NZ_RAQO01000004.1"/>
</dbReference>
<evidence type="ECO:0000259" key="2">
    <source>
        <dbReference type="Pfam" id="PF01590"/>
    </source>
</evidence>
<comment type="similarity">
    <text evidence="1">Belongs to the free Met sulfoxide reductase family.</text>
</comment>
<reference evidence="3 4" key="1">
    <citation type="submission" date="2018-09" db="EMBL/GenBank/DDBJ databases">
        <authorList>
            <person name="Wang Z."/>
        </authorList>
    </citation>
    <scope>NUCLEOTIDE SEQUENCE [LARGE SCALE GENOMIC DNA]</scope>
    <source>
        <strain evidence="3 4">ALS 81</strain>
    </source>
</reference>
<dbReference type="SUPFAM" id="SSF55781">
    <property type="entry name" value="GAF domain-like"/>
    <property type="match status" value="1"/>
</dbReference>
<dbReference type="FunFam" id="3.30.450.40:FF:000008">
    <property type="entry name" value="GAF domain-containing proteins"/>
    <property type="match status" value="1"/>
</dbReference>
<dbReference type="AlphaFoldDB" id="A0A420EHS9"/>
<protein>
    <submittedName>
        <fullName evidence="3">GAF domain-containing protein</fullName>
    </submittedName>
</protein>
<name>A0A420EHS9_9ALTE</name>
<dbReference type="OrthoDB" id="9796252at2"/>
<dbReference type="InterPro" id="IPR003018">
    <property type="entry name" value="GAF"/>
</dbReference>
<sequence length="154" mass="17242">MNYSLIARQCEGLLDPENHYLSNLANFSAMLWNEFQDINWLGFYLYDSQRDQLILGPFQGNVACTNIAPGKGVCGGAYSQQQILRIADVDQFPGHIACDAASRSEIVVPIYHADKVVAVLDIDSPLLSRFTQEDQQGLQDLVNILEKSLVKFDF</sequence>
<accession>A0A420EHS9</accession>
<dbReference type="Pfam" id="PF01590">
    <property type="entry name" value="GAF"/>
    <property type="match status" value="1"/>
</dbReference>